<gene>
    <name evidence="2" type="ORF">D5400_12675</name>
</gene>
<feature type="compositionally biased region" description="Polar residues" evidence="1">
    <location>
        <begin position="1272"/>
        <end position="1286"/>
    </location>
</feature>
<dbReference type="EMBL" id="CP032509">
    <property type="protein sequence ID" value="AZN72018.1"/>
    <property type="molecule type" value="Genomic_DNA"/>
</dbReference>
<sequence length="1673" mass="174839">MAIFSAIGGVIATSVLGLAAGTSAFAIASATIGGALAFGAKTLVNGYLNRRKSRNYSAVQGEVELGSNVPASTVYGIGKVKGHRIYYAKWGAGDKSNTDVFVLANGWCDGLEPYVYFYGQKHALFDNAIIGNEVRNFGVVGFENLVSIRFYDGRPGQLADQRLVDFTANLGNPWKTTSVCTGLTYVVVERFYDEKFGNGRPDWEFVLRGLREYDPRHDSTVAGGEGPQRLDDPATWVHTQNPAVHRLNYQLGVRGRVSNRTIIGEGKSLGQLDLASYFASMNVCDTPIDGKPTYQASLIVTADDDHTEVLKEFDDAMAGYALNRRGLSGVIAGAPQIPVLEITADDIDMGRAKQIKRRKSAFELYNHISGQFTSIEDQWNPASLKPIYVNADIAADGRSRQTANDLLQITDPDIAQRVNSIRYRQQRLGGKYTVPVSRRVGLKVQEGQWVESEGLEWLIVGWNCDTQFRFTLDLAETSASVYSDAGIEPGPIVVPSVPPVNPSLVSTVQNFNVIAGFEAGEDGLRVPALIFTWDPPEDPSITQVRFEYVIDPVGEIQRDAMDAPETGYYRTTKNVVSSEIYSARATITTVPDRVKTFTPWKLSAARTSDRIATVLNGAINELKLADRAVSSAKIQVAAVIQELIASNAVVASKIADLAITQQKVADNAISVNKILNGAVTAAKIQDAAITLTKFASGLRPVENFTGSLPATGNSEGRVGTLNGQLYRFTGGVWTKEVEAVDISGELVSAQIANSAVTQAKIVAAAIDASRLQNNAVTELKLAADAVTAAKLATGAVLTDKLADNAVVLAKLASNSVDAAKLVNGAVTQLKIALNSINSDRIVDGTIIETKIAGNAVTTGKIAANSVTSAEIATNAVVAGKIAAGAVTAIAIVAGAVTADAVAANAITTAKIAVAAVTANELAVGSVIAGKIAANAVTTASIAAGAVTANEIAANAVVAGKIAADSVSTREIVVSDTENLVPDSSLENTSSWSFSAEINFTQNSNVSNFKNPWVARFNPGGGTGYAAFISKRFPVESGKEYQQICDLWRAAAGTSTAWIRFNWYDAYGAQVGAGYSTTFSGSVPAGVTRYESTLVPPATAAYATFAVYFLRQDTTAQTNIVYIGAFRRKEGNLIVDGAIIADKLAANAVIASKIATNAVTADKIAANAIVAGKIAANAVTTATIAAGAVTATEIAASAITAAKMAIGFGGNFYYNTDFSQGADHWLLNAASSVGAQSSLSKRSPAADWGRPTGTLQVFQNGTATDGYADITANRPNDGNGTSGSANQRFPVKPGATYELSAYVSLHRCNAQFYLQWYDAAGNSLSAPNTGLLPEGSSDSNAPDAWPRYGVRAVAPANAVSVRPLLRKWGTLSSTNSFMFLHKPMISEVPAGATELTPYTPGGGTMVDSNGIVTNAVTADKILAASIIAGKIATNAVTTTTIAAGAVSANELAANSVIAAKVAAGAILAASIGANAVTADKIAANAVTADKILAGSVTAAKISVGSLAAISAVLGNVDISNANIGSLIVGESNIGFKSMTEPAAISNAGSYSGLSRNYTTVATLNTPKLVGGFVQVDGSFTLSTNGATSSRANIQARIFRVDTGQEIWVSQLYTLQGQNQGPNSANVSIVRDFAMDTGESPGSSGQYVLQVLNSNMGGTATASWSLVGKLLLWKK</sequence>
<evidence type="ECO:0000256" key="1">
    <source>
        <dbReference type="SAM" id="MobiDB-lite"/>
    </source>
</evidence>
<dbReference type="KEGG" id="abaw:D5400_12675"/>
<dbReference type="Proteomes" id="UP000268192">
    <property type="component" value="Chromosome"/>
</dbReference>
<evidence type="ECO:0000313" key="2">
    <source>
        <dbReference type="EMBL" id="AZN72018.1"/>
    </source>
</evidence>
<dbReference type="OrthoDB" id="7822067at2"/>
<organism evidence="2 3">
    <name type="scientific">Georhizobium profundi</name>
    <dbReference type="NCBI Taxonomy" id="2341112"/>
    <lineage>
        <taxon>Bacteria</taxon>
        <taxon>Pseudomonadati</taxon>
        <taxon>Pseudomonadota</taxon>
        <taxon>Alphaproteobacteria</taxon>
        <taxon>Hyphomicrobiales</taxon>
        <taxon>Rhizobiaceae</taxon>
        <taxon>Georhizobium</taxon>
    </lineage>
</organism>
<evidence type="ECO:0000313" key="3">
    <source>
        <dbReference type="Proteomes" id="UP000268192"/>
    </source>
</evidence>
<reference evidence="2 3" key="1">
    <citation type="submission" date="2018-09" db="EMBL/GenBank/DDBJ databases">
        <title>Marinorhizobium profundi gen. nov., sp. nov., isolated from a deep-sea sediment sample from the New Britain Trench and proposal of Marinorhizobiaceae fam. nov. in the order Rhizobiales of the class Alphaproteobacteria.</title>
        <authorList>
            <person name="Cao J."/>
        </authorList>
    </citation>
    <scope>NUCLEOTIDE SEQUENCE [LARGE SCALE GENOMIC DNA]</scope>
    <source>
        <strain evidence="2 3">WS11</strain>
    </source>
</reference>
<proteinExistence type="predicted"/>
<feature type="region of interest" description="Disordered" evidence="1">
    <location>
        <begin position="1265"/>
        <end position="1288"/>
    </location>
</feature>
<dbReference type="Gene3D" id="2.60.120.260">
    <property type="entry name" value="Galactose-binding domain-like"/>
    <property type="match status" value="2"/>
</dbReference>
<dbReference type="RefSeq" id="WP_126010331.1">
    <property type="nucleotide sequence ID" value="NZ_CP032509.1"/>
</dbReference>
<evidence type="ECO:0008006" key="4">
    <source>
        <dbReference type="Google" id="ProtNLM"/>
    </source>
</evidence>
<accession>A0A3Q8XP96</accession>
<keyword evidence="3" id="KW-1185">Reference proteome</keyword>
<name>A0A3Q8XP96_9HYPH</name>
<protein>
    <recommendedName>
        <fullName evidence="4">Tip attachment protein J domain-containing protein</fullName>
    </recommendedName>
</protein>